<name>A0AAD8LWY0_9APIA</name>
<dbReference type="AlphaFoldDB" id="A0AAD8LWY0"/>
<evidence type="ECO:0000313" key="2">
    <source>
        <dbReference type="EMBL" id="KAK1352141.1"/>
    </source>
</evidence>
<gene>
    <name evidence="2" type="ORF">POM88_053645</name>
</gene>
<organism evidence="2 3">
    <name type="scientific">Heracleum sosnowskyi</name>
    <dbReference type="NCBI Taxonomy" id="360622"/>
    <lineage>
        <taxon>Eukaryota</taxon>
        <taxon>Viridiplantae</taxon>
        <taxon>Streptophyta</taxon>
        <taxon>Embryophyta</taxon>
        <taxon>Tracheophyta</taxon>
        <taxon>Spermatophyta</taxon>
        <taxon>Magnoliopsida</taxon>
        <taxon>eudicotyledons</taxon>
        <taxon>Gunneridae</taxon>
        <taxon>Pentapetalae</taxon>
        <taxon>asterids</taxon>
        <taxon>campanulids</taxon>
        <taxon>Apiales</taxon>
        <taxon>Apiaceae</taxon>
        <taxon>Apioideae</taxon>
        <taxon>apioid superclade</taxon>
        <taxon>Tordylieae</taxon>
        <taxon>Tordyliinae</taxon>
        <taxon>Heracleum</taxon>
    </lineage>
</organism>
<proteinExistence type="predicted"/>
<dbReference type="EMBL" id="JAUIZM010000019">
    <property type="protein sequence ID" value="KAK1352141.1"/>
    <property type="molecule type" value="Genomic_DNA"/>
</dbReference>
<protein>
    <recommendedName>
        <fullName evidence="1">CSC1/OSCA1-like 7TM region domain-containing protein</fullName>
    </recommendedName>
</protein>
<reference evidence="2" key="1">
    <citation type="submission" date="2023-02" db="EMBL/GenBank/DDBJ databases">
        <title>Genome of toxic invasive species Heracleum sosnowskyi carries increased number of genes despite the absence of recent whole-genome duplications.</title>
        <authorList>
            <person name="Schelkunov M."/>
            <person name="Shtratnikova V."/>
            <person name="Makarenko M."/>
            <person name="Klepikova A."/>
            <person name="Omelchenko D."/>
            <person name="Novikova G."/>
            <person name="Obukhova E."/>
            <person name="Bogdanov V."/>
            <person name="Penin A."/>
            <person name="Logacheva M."/>
        </authorList>
    </citation>
    <scope>NUCLEOTIDE SEQUENCE</scope>
    <source>
        <strain evidence="2">Hsosn_3</strain>
        <tissue evidence="2">Leaf</tissue>
    </source>
</reference>
<dbReference type="InterPro" id="IPR003864">
    <property type="entry name" value="CSC1/OSCA1-like_7TM"/>
</dbReference>
<dbReference type="Pfam" id="PF02714">
    <property type="entry name" value="RSN1_7TM"/>
    <property type="match status" value="1"/>
</dbReference>
<comment type="caution">
    <text evidence="2">The sequence shown here is derived from an EMBL/GenBank/DDBJ whole genome shotgun (WGS) entry which is preliminary data.</text>
</comment>
<evidence type="ECO:0000313" key="3">
    <source>
        <dbReference type="Proteomes" id="UP001237642"/>
    </source>
</evidence>
<feature type="domain" description="CSC1/OSCA1-like 7TM region" evidence="1">
    <location>
        <begin position="2"/>
        <end position="45"/>
    </location>
</feature>
<sequence length="137" mass="15075">MGVTLGGTLFSTFKTIQKSADDIIPLLASSLPGNATFFLTFVALKSDPMHMEFGYSVKNTTSGFIWRSDSLSLPLSENDSLMVIVPGSIFSITDEDHRIELTANNYVKIVGIHLLYKTETKTIEDIVDGHVIDINAY</sequence>
<keyword evidence="3" id="KW-1185">Reference proteome</keyword>
<accession>A0AAD8LWY0</accession>
<reference evidence="2" key="2">
    <citation type="submission" date="2023-05" db="EMBL/GenBank/DDBJ databases">
        <authorList>
            <person name="Schelkunov M.I."/>
        </authorList>
    </citation>
    <scope>NUCLEOTIDE SEQUENCE</scope>
    <source>
        <strain evidence="2">Hsosn_3</strain>
        <tissue evidence="2">Leaf</tissue>
    </source>
</reference>
<dbReference type="Proteomes" id="UP001237642">
    <property type="component" value="Unassembled WGS sequence"/>
</dbReference>
<evidence type="ECO:0000259" key="1">
    <source>
        <dbReference type="Pfam" id="PF02714"/>
    </source>
</evidence>